<feature type="signal peptide" evidence="1">
    <location>
        <begin position="1"/>
        <end position="23"/>
    </location>
</feature>
<evidence type="ECO:0000259" key="2">
    <source>
        <dbReference type="Pfam" id="PF00188"/>
    </source>
</evidence>
<dbReference type="InterPro" id="IPR035940">
    <property type="entry name" value="CAP_sf"/>
</dbReference>
<dbReference type="AlphaFoldDB" id="A0A439DTC5"/>
<dbReference type="CDD" id="cd05379">
    <property type="entry name" value="CAP_bacterial"/>
    <property type="match status" value="1"/>
</dbReference>
<evidence type="ECO:0000313" key="3">
    <source>
        <dbReference type="EMBL" id="RWA19675.1"/>
    </source>
</evidence>
<dbReference type="EMBL" id="ATDN01000017">
    <property type="protein sequence ID" value="RWA19675.1"/>
    <property type="molecule type" value="Genomic_DNA"/>
</dbReference>
<feature type="domain" description="SCP" evidence="2">
    <location>
        <begin position="58"/>
        <end position="160"/>
    </location>
</feature>
<reference evidence="3 4" key="1">
    <citation type="submission" date="2013-06" db="EMBL/GenBank/DDBJ databases">
        <title>The draft sequence of the Mycobacterium elephantis genome.</title>
        <authorList>
            <person name="Pettersson F.B."/>
            <person name="Das S."/>
            <person name="Dasgupta S."/>
            <person name="Bhattacharya A."/>
            <person name="Kirsebom L.A."/>
        </authorList>
    </citation>
    <scope>NUCLEOTIDE SEQUENCE [LARGE SCALE GENOMIC DNA]</scope>
    <source>
        <strain evidence="3 4">DSM 44368</strain>
    </source>
</reference>
<comment type="caution">
    <text evidence="3">The sequence shown here is derived from an EMBL/GenBank/DDBJ whole genome shotgun (WGS) entry which is preliminary data.</text>
</comment>
<name>A0A439DTC5_9MYCO</name>
<protein>
    <recommendedName>
        <fullName evidence="2">SCP domain-containing protein</fullName>
    </recommendedName>
</protein>
<dbReference type="Gene3D" id="3.40.33.10">
    <property type="entry name" value="CAP"/>
    <property type="match status" value="1"/>
</dbReference>
<dbReference type="InterPro" id="IPR014044">
    <property type="entry name" value="CAP_dom"/>
</dbReference>
<gene>
    <name evidence="3" type="ORF">MELE44368_20250</name>
</gene>
<sequence length="167" mass="17881">MNFASRTAIRGLSAVTVVTVALAATVPAHAHADNSRLNKSVRQMVSIVQYKAGCPGHVKANPQLESAAQRHSRDVLNSRWLDGDLGSDGSTPQDRAAAAGYRGNVEETVAINPALAISSLELIKQWYADPRKLATMQNCANTEIGVWSENSLDRTVVVAVYGQPEAK</sequence>
<keyword evidence="4" id="KW-1185">Reference proteome</keyword>
<evidence type="ECO:0000256" key="1">
    <source>
        <dbReference type="SAM" id="SignalP"/>
    </source>
</evidence>
<dbReference type="PANTHER" id="PTHR31157">
    <property type="entry name" value="SCP DOMAIN-CONTAINING PROTEIN"/>
    <property type="match status" value="1"/>
</dbReference>
<dbReference type="Proteomes" id="UP000287177">
    <property type="component" value="Unassembled WGS sequence"/>
</dbReference>
<keyword evidence="1" id="KW-0732">Signal</keyword>
<evidence type="ECO:0000313" key="4">
    <source>
        <dbReference type="Proteomes" id="UP000287177"/>
    </source>
</evidence>
<dbReference type="RefSeq" id="WP_128108943.1">
    <property type="nucleotide sequence ID" value="NZ_ATDN01000017.1"/>
</dbReference>
<feature type="chain" id="PRO_5019297820" description="SCP domain-containing protein" evidence="1">
    <location>
        <begin position="24"/>
        <end position="167"/>
    </location>
</feature>
<organism evidence="3 4">
    <name type="scientific">Mycolicibacterium elephantis DSM 44368</name>
    <dbReference type="NCBI Taxonomy" id="1335622"/>
    <lineage>
        <taxon>Bacteria</taxon>
        <taxon>Bacillati</taxon>
        <taxon>Actinomycetota</taxon>
        <taxon>Actinomycetes</taxon>
        <taxon>Mycobacteriales</taxon>
        <taxon>Mycobacteriaceae</taxon>
        <taxon>Mycolicibacterium</taxon>
    </lineage>
</organism>
<dbReference type="PANTHER" id="PTHR31157:SF1">
    <property type="entry name" value="SCP DOMAIN-CONTAINING PROTEIN"/>
    <property type="match status" value="1"/>
</dbReference>
<accession>A0A439DTC5</accession>
<dbReference type="Pfam" id="PF00188">
    <property type="entry name" value="CAP"/>
    <property type="match status" value="1"/>
</dbReference>
<proteinExistence type="predicted"/>